<dbReference type="AlphaFoldDB" id="A0A4R7JRA0"/>
<evidence type="ECO:0000313" key="5">
    <source>
        <dbReference type="Proteomes" id="UP000295830"/>
    </source>
</evidence>
<dbReference type="PROSITE" id="PS50110">
    <property type="entry name" value="RESPONSE_REGULATORY"/>
    <property type="match status" value="1"/>
</dbReference>
<evidence type="ECO:0000313" key="4">
    <source>
        <dbReference type="EMBL" id="TDT40246.1"/>
    </source>
</evidence>
<dbReference type="InterPro" id="IPR001789">
    <property type="entry name" value="Sig_transdc_resp-reg_receiver"/>
</dbReference>
<dbReference type="InterPro" id="IPR005561">
    <property type="entry name" value="ANTAR"/>
</dbReference>
<dbReference type="PROSITE" id="PS50921">
    <property type="entry name" value="ANTAR"/>
    <property type="match status" value="1"/>
</dbReference>
<dbReference type="CDD" id="cd00156">
    <property type="entry name" value="REC"/>
    <property type="match status" value="1"/>
</dbReference>
<dbReference type="SUPFAM" id="SSF52172">
    <property type="entry name" value="CheY-like"/>
    <property type="match status" value="1"/>
</dbReference>
<dbReference type="Gene3D" id="1.10.10.10">
    <property type="entry name" value="Winged helix-like DNA-binding domain superfamily/Winged helix DNA-binding domain"/>
    <property type="match status" value="1"/>
</dbReference>
<dbReference type="RefSeq" id="WP_243865008.1">
    <property type="nucleotide sequence ID" value="NZ_SOAX01000004.1"/>
</dbReference>
<name>A0A4R7JRA0_9GAMM</name>
<keyword evidence="1" id="KW-0597">Phosphoprotein</keyword>
<feature type="modified residue" description="4-aspartylphosphate" evidence="1">
    <location>
        <position position="59"/>
    </location>
</feature>
<feature type="domain" description="ANTAR" evidence="3">
    <location>
        <begin position="130"/>
        <end position="191"/>
    </location>
</feature>
<dbReference type="EMBL" id="SOAX01000004">
    <property type="protein sequence ID" value="TDT40246.1"/>
    <property type="molecule type" value="Genomic_DNA"/>
</dbReference>
<dbReference type="InterPro" id="IPR008327">
    <property type="entry name" value="Sig_transdc_resp-reg_antiterm"/>
</dbReference>
<protein>
    <submittedName>
        <fullName evidence="4">Response regulator receiver and ANTAR domain protein</fullName>
    </submittedName>
</protein>
<dbReference type="SMART" id="SM01012">
    <property type="entry name" value="ANTAR"/>
    <property type="match status" value="1"/>
</dbReference>
<keyword evidence="5" id="KW-1185">Reference proteome</keyword>
<dbReference type="GO" id="GO:0003723">
    <property type="term" value="F:RNA binding"/>
    <property type="evidence" value="ECO:0007669"/>
    <property type="project" value="InterPro"/>
</dbReference>
<dbReference type="GO" id="GO:0000160">
    <property type="term" value="P:phosphorelay signal transduction system"/>
    <property type="evidence" value="ECO:0007669"/>
    <property type="project" value="InterPro"/>
</dbReference>
<dbReference type="SMART" id="SM00448">
    <property type="entry name" value="REC"/>
    <property type="match status" value="1"/>
</dbReference>
<gene>
    <name evidence="4" type="ORF">DES49_2011</name>
</gene>
<evidence type="ECO:0000259" key="2">
    <source>
        <dbReference type="PROSITE" id="PS50110"/>
    </source>
</evidence>
<proteinExistence type="predicted"/>
<dbReference type="PIRSF" id="PIRSF036382">
    <property type="entry name" value="RR_antiterm"/>
    <property type="match status" value="1"/>
</dbReference>
<accession>A0A4R7JRA0</accession>
<evidence type="ECO:0000256" key="1">
    <source>
        <dbReference type="PROSITE-ProRule" id="PRU00169"/>
    </source>
</evidence>
<dbReference type="InterPro" id="IPR011006">
    <property type="entry name" value="CheY-like_superfamily"/>
</dbReference>
<dbReference type="PANTHER" id="PTHR43367">
    <property type="match status" value="1"/>
</dbReference>
<dbReference type="InterPro" id="IPR036388">
    <property type="entry name" value="WH-like_DNA-bd_sf"/>
</dbReference>
<dbReference type="Pfam" id="PF00072">
    <property type="entry name" value="Response_reg"/>
    <property type="match status" value="1"/>
</dbReference>
<dbReference type="Proteomes" id="UP000295830">
    <property type="component" value="Unassembled WGS sequence"/>
</dbReference>
<evidence type="ECO:0000259" key="3">
    <source>
        <dbReference type="PROSITE" id="PS50921"/>
    </source>
</evidence>
<dbReference type="Pfam" id="PF03861">
    <property type="entry name" value="ANTAR"/>
    <property type="match status" value="1"/>
</dbReference>
<sequence length="209" mass="23131">MPGDQSGVRVMLVDNEPERARMVHDALEAEGYQVICQRDSTRGLVAAVAQEEPDVVIIDMESPDRDTLENMAMLNEHAPRPVVFFASGDSDSNTIQQAVSAGVSAYIVDGLEQHRVKPIVEVAIARFESFQSLRDQLAETRTALEDRKEVERAKGLIMEHHNCGEEEAFRSLRKLAMDRNQKLGRVARDVIGVLGSEDDSSGRGEALDE</sequence>
<dbReference type="PANTHER" id="PTHR43367:SF1">
    <property type="entry name" value="TWO-COMPONENT RESPONSE REGULATOR-LIKE APRR6-RELATED"/>
    <property type="match status" value="1"/>
</dbReference>
<reference evidence="4 5" key="1">
    <citation type="submission" date="2019-03" db="EMBL/GenBank/DDBJ databases">
        <title>Genomic Encyclopedia of Type Strains, Phase IV (KMG-IV): sequencing the most valuable type-strain genomes for metagenomic binning, comparative biology and taxonomic classification.</title>
        <authorList>
            <person name="Goeker M."/>
        </authorList>
    </citation>
    <scope>NUCLEOTIDE SEQUENCE [LARGE SCALE GENOMIC DNA]</scope>
    <source>
        <strain evidence="4 5">DSM 15505</strain>
    </source>
</reference>
<comment type="caution">
    <text evidence="4">The sequence shown here is derived from an EMBL/GenBank/DDBJ whole genome shotgun (WGS) entry which is preliminary data.</text>
</comment>
<dbReference type="Gene3D" id="3.40.50.2300">
    <property type="match status" value="1"/>
</dbReference>
<organism evidence="4 5">
    <name type="scientific">Halospina denitrificans</name>
    <dbReference type="NCBI Taxonomy" id="332522"/>
    <lineage>
        <taxon>Bacteria</taxon>
        <taxon>Pseudomonadati</taxon>
        <taxon>Pseudomonadota</taxon>
        <taxon>Gammaproteobacteria</taxon>
        <taxon>Halospina</taxon>
    </lineage>
</organism>
<feature type="domain" description="Response regulatory" evidence="2">
    <location>
        <begin position="9"/>
        <end position="124"/>
    </location>
</feature>